<dbReference type="HOGENOM" id="CLU_071601_0_0_3"/>
<dbReference type="STRING" id="1173027.Mic7113_0413"/>
<keyword evidence="3" id="KW-1185">Reference proteome</keyword>
<accession>K9W7X9</accession>
<dbReference type="PANTHER" id="PTHR40446">
    <property type="entry name" value="N-ACETYLGLUCOSAMINE-1-PHOSPHODIESTER ALPHA-N-ACETYLGLUCOSAMINIDASE"/>
    <property type="match status" value="1"/>
</dbReference>
<dbReference type="Pfam" id="PF09992">
    <property type="entry name" value="NAGPA"/>
    <property type="match status" value="1"/>
</dbReference>
<dbReference type="AlphaFoldDB" id="K9W7X9"/>
<name>K9W7X9_9CYAN</name>
<proteinExistence type="predicted"/>
<dbReference type="Proteomes" id="UP000010471">
    <property type="component" value="Chromosome"/>
</dbReference>
<evidence type="ECO:0000259" key="1">
    <source>
        <dbReference type="Pfam" id="PF09992"/>
    </source>
</evidence>
<dbReference type="OrthoDB" id="9809781at2"/>
<reference evidence="2 3" key="1">
    <citation type="submission" date="2012-06" db="EMBL/GenBank/DDBJ databases">
        <title>Finished chromosome of genome of Microcoleus sp. PCC 7113.</title>
        <authorList>
            <consortium name="US DOE Joint Genome Institute"/>
            <person name="Gugger M."/>
            <person name="Coursin T."/>
            <person name="Rippka R."/>
            <person name="Tandeau De Marsac N."/>
            <person name="Huntemann M."/>
            <person name="Wei C.-L."/>
            <person name="Han J."/>
            <person name="Detter J.C."/>
            <person name="Han C."/>
            <person name="Tapia R."/>
            <person name="Chen A."/>
            <person name="Kyrpides N."/>
            <person name="Mavromatis K."/>
            <person name="Markowitz V."/>
            <person name="Szeto E."/>
            <person name="Ivanova N."/>
            <person name="Pagani I."/>
            <person name="Pati A."/>
            <person name="Goodwin L."/>
            <person name="Nordberg H.P."/>
            <person name="Cantor M.N."/>
            <person name="Hua S.X."/>
            <person name="Woyke T."/>
            <person name="Kerfeld C.A."/>
        </authorList>
    </citation>
    <scope>NUCLEOTIDE SEQUENCE [LARGE SCALE GENOMIC DNA]</scope>
    <source>
        <strain evidence="2 3">PCC 7113</strain>
    </source>
</reference>
<sequence length="292" mass="31733">MLLSLSLMGFGILLSCKPDRKPTSFPSSAVSPSAEQGLQYQTHRIQQSVVHTLLIPASSRFGVTPAISSGLSSLESFAQKHGAIAAINGGFFDPENQQSTSYVMQQGVWVADPRQNKRLMNNPKLMPYFQKILNRTEFRRYRCGQTIRYDIALHSQAPPTGCQLLDALGGGPRLLPELTEIPEGFLAFANGKIIRDPLGSKQPNARSAIGITRDGSLLVVMVAQKPEAPTASGLSLPALAAFMKAQGVEQAMNLDGGSSSSFYYKGKTVYGKVNEKGTWVKRELFSVLLIQE</sequence>
<dbReference type="PANTHER" id="PTHR40446:SF2">
    <property type="entry name" value="N-ACETYLGLUCOSAMINE-1-PHOSPHODIESTER ALPHA-N-ACETYLGLUCOSAMINIDASE"/>
    <property type="match status" value="1"/>
</dbReference>
<dbReference type="EMBL" id="CP003630">
    <property type="protein sequence ID" value="AFZ16333.1"/>
    <property type="molecule type" value="Genomic_DNA"/>
</dbReference>
<dbReference type="PATRIC" id="fig|1173027.3.peg.453"/>
<dbReference type="InterPro" id="IPR018711">
    <property type="entry name" value="NAGPA"/>
</dbReference>
<dbReference type="RefSeq" id="WP_015180497.1">
    <property type="nucleotide sequence ID" value="NC_019738.1"/>
</dbReference>
<protein>
    <submittedName>
        <fullName evidence="2">Putative periplasmic protein (DUF2233)</fullName>
    </submittedName>
</protein>
<organism evidence="2 3">
    <name type="scientific">Allocoleopsis franciscana PCC 7113</name>
    <dbReference type="NCBI Taxonomy" id="1173027"/>
    <lineage>
        <taxon>Bacteria</taxon>
        <taxon>Bacillati</taxon>
        <taxon>Cyanobacteriota</taxon>
        <taxon>Cyanophyceae</taxon>
        <taxon>Coleofasciculales</taxon>
        <taxon>Coleofasciculaceae</taxon>
        <taxon>Allocoleopsis</taxon>
        <taxon>Allocoleopsis franciscana</taxon>
    </lineage>
</organism>
<gene>
    <name evidence="2" type="ORF">Mic7113_0413</name>
</gene>
<feature type="domain" description="Phosphodiester glycosidase" evidence="1">
    <location>
        <begin position="81"/>
        <end position="285"/>
    </location>
</feature>
<evidence type="ECO:0000313" key="2">
    <source>
        <dbReference type="EMBL" id="AFZ16333.1"/>
    </source>
</evidence>
<dbReference type="eggNOG" id="COG4632">
    <property type="taxonomic scope" value="Bacteria"/>
</dbReference>
<evidence type="ECO:0000313" key="3">
    <source>
        <dbReference type="Proteomes" id="UP000010471"/>
    </source>
</evidence>
<dbReference type="KEGG" id="mic:Mic7113_0413"/>